<evidence type="ECO:0000256" key="1">
    <source>
        <dbReference type="SAM" id="MobiDB-lite"/>
    </source>
</evidence>
<feature type="region of interest" description="Disordered" evidence="1">
    <location>
        <begin position="420"/>
        <end position="458"/>
    </location>
</feature>
<organism evidence="4 5">
    <name type="scientific">Tanacetum coccineum</name>
    <dbReference type="NCBI Taxonomy" id="301880"/>
    <lineage>
        <taxon>Eukaryota</taxon>
        <taxon>Viridiplantae</taxon>
        <taxon>Streptophyta</taxon>
        <taxon>Embryophyta</taxon>
        <taxon>Tracheophyta</taxon>
        <taxon>Spermatophyta</taxon>
        <taxon>Magnoliopsida</taxon>
        <taxon>eudicotyledons</taxon>
        <taxon>Gunneridae</taxon>
        <taxon>Pentapetalae</taxon>
        <taxon>asterids</taxon>
        <taxon>campanulids</taxon>
        <taxon>Asterales</taxon>
        <taxon>Asteraceae</taxon>
        <taxon>Asteroideae</taxon>
        <taxon>Anthemideae</taxon>
        <taxon>Anthemidinae</taxon>
        <taxon>Tanacetum</taxon>
    </lineage>
</organism>
<protein>
    <submittedName>
        <fullName evidence="4">Ribonuclease H-like domain-containing protein</fullName>
    </submittedName>
</protein>
<gene>
    <name evidence="4" type="ORF">Tco_0725968</name>
</gene>
<feature type="domain" description="Reverse transcriptase Ty1/copia-type" evidence="3">
    <location>
        <begin position="3"/>
        <end position="117"/>
    </location>
</feature>
<dbReference type="Proteomes" id="UP001151760">
    <property type="component" value="Unassembled WGS sequence"/>
</dbReference>
<feature type="compositionally biased region" description="Basic and acidic residues" evidence="1">
    <location>
        <begin position="444"/>
        <end position="458"/>
    </location>
</feature>
<dbReference type="InterPro" id="IPR013103">
    <property type="entry name" value="RVT_2"/>
</dbReference>
<proteinExistence type="predicted"/>
<name>A0ABQ4YGL0_9ASTR</name>
<reference evidence="4" key="2">
    <citation type="submission" date="2022-01" db="EMBL/GenBank/DDBJ databases">
        <authorList>
            <person name="Yamashiro T."/>
            <person name="Shiraishi A."/>
            <person name="Satake H."/>
            <person name="Nakayama K."/>
        </authorList>
    </citation>
    <scope>NUCLEOTIDE SEQUENCE</scope>
</reference>
<feature type="compositionally biased region" description="Basic and acidic residues" evidence="1">
    <location>
        <begin position="981"/>
        <end position="1014"/>
    </location>
</feature>
<feature type="region of interest" description="Disordered" evidence="1">
    <location>
        <begin position="980"/>
        <end position="1021"/>
    </location>
</feature>
<evidence type="ECO:0000259" key="3">
    <source>
        <dbReference type="Pfam" id="PF07727"/>
    </source>
</evidence>
<keyword evidence="2" id="KW-1133">Transmembrane helix</keyword>
<dbReference type="EMBL" id="BQNB010010349">
    <property type="protein sequence ID" value="GJS76087.1"/>
    <property type="molecule type" value="Genomic_DNA"/>
</dbReference>
<sequence length="1160" mass="134088">MIRNKARLVAHGHRHEEGIDYEEVFAPVARIKAIRLFLAYASFMGFLVYQMDVKSAFLYETIEEEVYVTQPPGFKDPNYPDKVYKVVKALYGLHQAPRECHDKYVGEILKKFNYTDVKSASTPVDLEKPLVKDGDADDVDVHLYRSMIGSLMYLTASRPDIMFACLTLVDVMMVVFHLNGINDFCYLTVQEGGKLGVLNFKQTIQTFHDASYKADQKGGFLQTGRSLIEELDLDAEISLIPTHAADQGRIDDTQISDQPEEQLVSTADVSTVSELGSTVGVKGKDKGIAIMQSSRQNKNKRSLILKQPLNCQKQLDKREEVVSSAYDFDWSDLVMLRYHTLQNRPFSVAKVRKNMFMYLKNQGGYKLSHFKGMSYEDIRHIFKRVWDQNQAFVPKDSEIEKEVMKRSGFDLQQEFVKKDEASSFVQKQPARGSRKKSLARKRARETLSEESAKKQKLEDESEKRRTSVYLTIVQKLKVFIFESLANIVIPIVDRETQILANDKYYYQIKRADGSVKHYKIFSAMLYDFDRQDVMELYKLVKERFQTASPEGYDLLLWGDLKTMIEPNEEDEIWRNQQDWNLINWKLHNFCGVHVLLMDTGFVIHMMVEKKYPLSQDTLSKMLSRRLEVDHQSEMGYELIRRNLRFEGLQDLVGINIPTPGLVNTVRLNLMLPVQVNVVEELEKNREKILDLEKAKTAQANKITSLKKRVKHLGAQEDASKQGKKLKILMLIEEEIKFEKVVEEPVVSVATSTKSIPVRTAEVVTTASASIEIPDELTLAQILIEIKTAKPKLVTTAPTTVTFVRPRAKGIIFMIRRNKVPDLQTTFSSHNHNITWVKARTKEKLVVLEQREAYKEKGRRSQHSFDRIIGYQTKAIWRQTLELAEVQAEEQGEITIEERSRLFVELMNKRKKHFVKLRAEGIRRKPPNKAQKKNQMYTYLKNMAGYKHSQLKSKSYDEIQKLFDKEMKRVNTFVDMNSEVVKGSETRTKDSSKRAGDELESNKSKKQKIDEHVEVEKDDQEGTAINKDRRMGYFKLIRADGSSKRLEEDYEIVLWGDLKVMFEPDIKSEVWRNLQGCKVTVWKMFNNYGVALYKFRILHFCMLVEKQISLNTNNNTQTCYNRQFKIIVGMRCGYQSTQAHDKARKGHEVFLKASPGDGVGL</sequence>
<evidence type="ECO:0000313" key="4">
    <source>
        <dbReference type="EMBL" id="GJS76087.1"/>
    </source>
</evidence>
<dbReference type="Pfam" id="PF07727">
    <property type="entry name" value="RVT_2"/>
    <property type="match status" value="1"/>
</dbReference>
<keyword evidence="2" id="KW-0472">Membrane</keyword>
<reference evidence="4" key="1">
    <citation type="journal article" date="2022" name="Int. J. Mol. Sci.">
        <title>Draft Genome of Tanacetum Coccineum: Genomic Comparison of Closely Related Tanacetum-Family Plants.</title>
        <authorList>
            <person name="Yamashiro T."/>
            <person name="Shiraishi A."/>
            <person name="Nakayama K."/>
            <person name="Satake H."/>
        </authorList>
    </citation>
    <scope>NUCLEOTIDE SEQUENCE</scope>
</reference>
<comment type="caution">
    <text evidence="4">The sequence shown here is derived from an EMBL/GenBank/DDBJ whole genome shotgun (WGS) entry which is preliminary data.</text>
</comment>
<evidence type="ECO:0000313" key="5">
    <source>
        <dbReference type="Proteomes" id="UP001151760"/>
    </source>
</evidence>
<keyword evidence="2" id="KW-0812">Transmembrane</keyword>
<dbReference type="PANTHER" id="PTHR11439:SF483">
    <property type="entry name" value="PEPTIDE SYNTHASE GLIP-LIKE, PUTATIVE (AFU_ORTHOLOGUE AFUA_3G12920)-RELATED"/>
    <property type="match status" value="1"/>
</dbReference>
<accession>A0ABQ4YGL0</accession>
<dbReference type="PANTHER" id="PTHR11439">
    <property type="entry name" value="GAG-POL-RELATED RETROTRANSPOSON"/>
    <property type="match status" value="1"/>
</dbReference>
<keyword evidence="5" id="KW-1185">Reference proteome</keyword>
<evidence type="ECO:0000256" key="2">
    <source>
        <dbReference type="SAM" id="Phobius"/>
    </source>
</evidence>
<feature type="compositionally biased region" description="Basic residues" evidence="1">
    <location>
        <begin position="432"/>
        <end position="443"/>
    </location>
</feature>
<feature type="transmembrane region" description="Helical" evidence="2">
    <location>
        <begin position="33"/>
        <end position="49"/>
    </location>
</feature>